<evidence type="ECO:0000256" key="7">
    <source>
        <dbReference type="ARBA" id="ARBA00037355"/>
    </source>
</evidence>
<comment type="subcellular location">
    <subcellularLocation>
        <location evidence="1">Cell inner membrane</location>
        <topology evidence="1">Single-pass membrane protein</topology>
    </subcellularLocation>
</comment>
<evidence type="ECO:0000256" key="1">
    <source>
        <dbReference type="ARBA" id="ARBA00004377"/>
    </source>
</evidence>
<accession>A0A6S6TPN3</accession>
<keyword evidence="5 8" id="KW-1133">Transmembrane helix</keyword>
<proteinExistence type="predicted"/>
<evidence type="ECO:0000259" key="9">
    <source>
        <dbReference type="Pfam" id="PF02698"/>
    </source>
</evidence>
<dbReference type="InterPro" id="IPR003848">
    <property type="entry name" value="DUF218"/>
</dbReference>
<evidence type="ECO:0000256" key="6">
    <source>
        <dbReference type="ARBA" id="ARBA00023136"/>
    </source>
</evidence>
<dbReference type="PANTHER" id="PTHR30336:SF0">
    <property type="entry name" value="PROTEIN SANA"/>
    <property type="match status" value="1"/>
</dbReference>
<evidence type="ECO:0000256" key="5">
    <source>
        <dbReference type="ARBA" id="ARBA00022989"/>
    </source>
</evidence>
<keyword evidence="4 8" id="KW-0812">Transmembrane</keyword>
<dbReference type="GO" id="GO:0005886">
    <property type="term" value="C:plasma membrane"/>
    <property type="evidence" value="ECO:0007669"/>
    <property type="project" value="UniProtKB-SubCell"/>
</dbReference>
<keyword evidence="2" id="KW-1003">Cell membrane</keyword>
<feature type="transmembrane region" description="Helical" evidence="8">
    <location>
        <begin position="7"/>
        <end position="26"/>
    </location>
</feature>
<name>A0A6S6TPN3_9BACT</name>
<dbReference type="EMBL" id="CACVAP010000086">
    <property type="protein sequence ID" value="CAA6816956.1"/>
    <property type="molecule type" value="Genomic_DNA"/>
</dbReference>
<organism evidence="10">
    <name type="scientific">uncultured Sulfurovum sp</name>
    <dbReference type="NCBI Taxonomy" id="269237"/>
    <lineage>
        <taxon>Bacteria</taxon>
        <taxon>Pseudomonadati</taxon>
        <taxon>Campylobacterota</taxon>
        <taxon>Epsilonproteobacteria</taxon>
        <taxon>Campylobacterales</taxon>
        <taxon>Sulfurovaceae</taxon>
        <taxon>Sulfurovum</taxon>
        <taxon>environmental samples</taxon>
    </lineage>
</organism>
<dbReference type="CDD" id="cd06259">
    <property type="entry name" value="YdcF-like"/>
    <property type="match status" value="1"/>
</dbReference>
<evidence type="ECO:0000256" key="4">
    <source>
        <dbReference type="ARBA" id="ARBA00022692"/>
    </source>
</evidence>
<keyword evidence="6 8" id="KW-0472">Membrane</keyword>
<evidence type="ECO:0000256" key="3">
    <source>
        <dbReference type="ARBA" id="ARBA00022519"/>
    </source>
</evidence>
<evidence type="ECO:0000256" key="8">
    <source>
        <dbReference type="SAM" id="Phobius"/>
    </source>
</evidence>
<dbReference type="InterPro" id="IPR051599">
    <property type="entry name" value="Cell_Envelope_Assoc"/>
</dbReference>
<feature type="domain" description="DUF218" evidence="9">
    <location>
        <begin position="49"/>
        <end position="166"/>
    </location>
</feature>
<dbReference type="AlphaFoldDB" id="A0A6S6TPN3"/>
<sequence>MLKFLKWLIILVIVMVSIYYLTIYNYQRMVDDAKSTIYTSVQEVPEKKAALVLGCSKYLSNGNKNYFYKYRIEAAVKLFKAGKVKAIVVSGDNGSKSYDEPTQMHDDLVKAGIPSKYIQLDYAGFRTLDSIVRAKAIFDLEDYIIVSQRFHLERAIYIAKAKNQKVVGFVAKGFANTIWAKRMKRRELLARVKALLDLNVFGVEPKFYGEKVKVTYKN</sequence>
<keyword evidence="3" id="KW-0997">Cell inner membrane</keyword>
<protein>
    <submittedName>
        <fullName evidence="10">SanA protein</fullName>
    </submittedName>
</protein>
<evidence type="ECO:0000313" key="10">
    <source>
        <dbReference type="EMBL" id="CAA6816956.1"/>
    </source>
</evidence>
<gene>
    <name evidence="10" type="ORF">HELGO_WM1278</name>
</gene>
<evidence type="ECO:0000256" key="2">
    <source>
        <dbReference type="ARBA" id="ARBA00022475"/>
    </source>
</evidence>
<dbReference type="Pfam" id="PF02698">
    <property type="entry name" value="DUF218"/>
    <property type="match status" value="1"/>
</dbReference>
<dbReference type="PANTHER" id="PTHR30336">
    <property type="entry name" value="INNER MEMBRANE PROTEIN, PROBABLE PERMEASE"/>
    <property type="match status" value="1"/>
</dbReference>
<reference evidence="10" key="1">
    <citation type="submission" date="2020-01" db="EMBL/GenBank/DDBJ databases">
        <authorList>
            <person name="Meier V. D."/>
            <person name="Meier V D."/>
        </authorList>
    </citation>
    <scope>NUCLEOTIDE SEQUENCE</scope>
    <source>
        <strain evidence="10">HLG_WM_MAG_06</strain>
    </source>
</reference>
<comment type="function">
    <text evidence="7">Participates in the barrier function of the cell envelope.</text>
</comment>